<keyword evidence="3" id="KW-1185">Reference proteome</keyword>
<dbReference type="AlphaFoldDB" id="A0AAE0IZI6"/>
<evidence type="ECO:0000256" key="1">
    <source>
        <dbReference type="SAM" id="MobiDB-lite"/>
    </source>
</evidence>
<sequence length="996" mass="111732">MNHLDEEYGDSGVIVHLLAKPNYLKPFPQDFASFLEFPNLMNWAVDPQSHKLRYQQAVPGPGEALAPFLQAWLFFGLIFTVVKADGKPLLAFDDLVQGNTVDTKKLRWGLEEWAAWERSNRPGIHLRMIRVGWVLEKARQVVRSNCAEIDGRTGYSDGHVGSIDYMSDETALSLMTLGETISAVKIKIMSDVDGAHLNGWHGDENLGWGPPKYVLNKMKNDGWCRRTIHLLKGQLGSSAILLLAAYNSQYLDFDRKKHEEKNCDEDGCHVISEKAEGGYVSRHYPGCKDPDCFARMRGPSDAHMGDIISMLDRDEIPLLQFEDCETEAEGFRLTPVKWTPGTQFAAISHVWAHGYGNEKKNALYKCQLAFIREQLVHVRNILRNDKSQMVPMLFWMDTLVVPVEDKHAAKRQIAISQIFRVFRESTCTIVLDSGLSTMKAGHDGKPAQAAMKVFCSGWMRRLWTLQEAFGSKKIYIPFVPVSADDIHIQEFDQLANNLNNTQHTLTAALIMALRNQLLHNVMGHERQTRDTYLWQSRQPPPKQGAQLITNAWRAARWRTTGNPAHETLALATMLNLDYTDTNIGEPTIQKEARMSQSHLDSLMRDFWITFDEQYKGAIPPGIIFLPSDKIRIPGFGWAPRTWMEAHDQTGYPEPLQPTGFKTVLDKEHGLRVRYPGFLLHTRDRSRVLGINKLDDEFVFPVDSNLLEWYRAKPVDPVQANDNYVAGIRDNNTRLAIILSRPQRGGLAPEIALLVEVWKQRIETQDEGTRKVLYCQVIHRLQVSRERRSPGVSGRAPPAFASASSEDLNLSPNMSFSRRDTVRAAGKQPAAYYSRTSAATASARATSNSVDMTLMGYTTNAETHEQFLVSPSAAAAAGTINTTLHPLISGTRDDDVIIGEAVGPDQDWFVDGFFRERYKPRPLYTDAGHGHGPPGSRAFRSNSPRAHTMPRHMPDGRYNNNADASGSGFIAAGGPPPPPLQRVGTIAGAVRSIFRYN</sequence>
<dbReference type="Proteomes" id="UP001286456">
    <property type="component" value="Unassembled WGS sequence"/>
</dbReference>
<dbReference type="PANTHER" id="PTHR39596">
    <property type="match status" value="1"/>
</dbReference>
<comment type="caution">
    <text evidence="2">The sequence shown here is derived from an EMBL/GenBank/DDBJ whole genome shotgun (WGS) entry which is preliminary data.</text>
</comment>
<name>A0AAE0IZI6_9PEZI</name>
<reference evidence="2" key="1">
    <citation type="journal article" date="2023" name="Mol. Phylogenet. Evol.">
        <title>Genome-scale phylogeny and comparative genomics of the fungal order Sordariales.</title>
        <authorList>
            <person name="Hensen N."/>
            <person name="Bonometti L."/>
            <person name="Westerberg I."/>
            <person name="Brannstrom I.O."/>
            <person name="Guillou S."/>
            <person name="Cros-Aarteil S."/>
            <person name="Calhoun S."/>
            <person name="Haridas S."/>
            <person name="Kuo A."/>
            <person name="Mondo S."/>
            <person name="Pangilinan J."/>
            <person name="Riley R."/>
            <person name="LaButti K."/>
            <person name="Andreopoulos B."/>
            <person name="Lipzen A."/>
            <person name="Chen C."/>
            <person name="Yan M."/>
            <person name="Daum C."/>
            <person name="Ng V."/>
            <person name="Clum A."/>
            <person name="Steindorff A."/>
            <person name="Ohm R.A."/>
            <person name="Martin F."/>
            <person name="Silar P."/>
            <person name="Natvig D.O."/>
            <person name="Lalanne C."/>
            <person name="Gautier V."/>
            <person name="Ament-Velasquez S.L."/>
            <person name="Kruys A."/>
            <person name="Hutchinson M.I."/>
            <person name="Powell A.J."/>
            <person name="Barry K."/>
            <person name="Miller A.N."/>
            <person name="Grigoriev I.V."/>
            <person name="Debuchy R."/>
            <person name="Gladieux P."/>
            <person name="Hiltunen Thoren M."/>
            <person name="Johannesson H."/>
        </authorList>
    </citation>
    <scope>NUCLEOTIDE SEQUENCE</scope>
    <source>
        <strain evidence="2">SMH4131-1</strain>
    </source>
</reference>
<proteinExistence type="predicted"/>
<evidence type="ECO:0008006" key="4">
    <source>
        <dbReference type="Google" id="ProtNLM"/>
    </source>
</evidence>
<feature type="region of interest" description="Disordered" evidence="1">
    <location>
        <begin position="923"/>
        <end position="982"/>
    </location>
</feature>
<reference evidence="2" key="2">
    <citation type="submission" date="2023-06" db="EMBL/GenBank/DDBJ databases">
        <authorList>
            <consortium name="Lawrence Berkeley National Laboratory"/>
            <person name="Haridas S."/>
            <person name="Hensen N."/>
            <person name="Bonometti L."/>
            <person name="Westerberg I."/>
            <person name="Brannstrom I.O."/>
            <person name="Guillou S."/>
            <person name="Cros-Aarteil S."/>
            <person name="Calhoun S."/>
            <person name="Kuo A."/>
            <person name="Mondo S."/>
            <person name="Pangilinan J."/>
            <person name="Riley R."/>
            <person name="Labutti K."/>
            <person name="Andreopoulos B."/>
            <person name="Lipzen A."/>
            <person name="Chen C."/>
            <person name="Yanf M."/>
            <person name="Daum C."/>
            <person name="Ng V."/>
            <person name="Clum A."/>
            <person name="Steindorff A."/>
            <person name="Ohm R."/>
            <person name="Martin F."/>
            <person name="Silar P."/>
            <person name="Natvig D."/>
            <person name="Lalanne C."/>
            <person name="Gautier V."/>
            <person name="Ament-Velasquez S.L."/>
            <person name="Kruys A."/>
            <person name="Hutchinson M.I."/>
            <person name="Powell A.J."/>
            <person name="Barry K."/>
            <person name="Miller A.N."/>
            <person name="Grigoriev I.V."/>
            <person name="Debuchy R."/>
            <person name="Gladieux P."/>
            <person name="Thoren M.H."/>
            <person name="Johannesson H."/>
        </authorList>
    </citation>
    <scope>NUCLEOTIDE SEQUENCE</scope>
    <source>
        <strain evidence="2">SMH4131-1</strain>
    </source>
</reference>
<evidence type="ECO:0000313" key="2">
    <source>
        <dbReference type="EMBL" id="KAK3334177.1"/>
    </source>
</evidence>
<dbReference type="PANTHER" id="PTHR39596:SF3">
    <property type="entry name" value="HETEROKARYON INCOMPATIBILITY DOMAIN-CONTAINING PROTEIN"/>
    <property type="match status" value="1"/>
</dbReference>
<gene>
    <name evidence="2" type="ORF">B0T19DRAFT_383366</name>
</gene>
<evidence type="ECO:0000313" key="3">
    <source>
        <dbReference type="Proteomes" id="UP001286456"/>
    </source>
</evidence>
<protein>
    <recommendedName>
        <fullName evidence="4">Heterokaryon incompatibility domain-containing protein</fullName>
    </recommendedName>
</protein>
<accession>A0AAE0IZI6</accession>
<dbReference type="EMBL" id="JAUEPO010000002">
    <property type="protein sequence ID" value="KAK3334177.1"/>
    <property type="molecule type" value="Genomic_DNA"/>
</dbReference>
<organism evidence="2 3">
    <name type="scientific">Cercophora scortea</name>
    <dbReference type="NCBI Taxonomy" id="314031"/>
    <lineage>
        <taxon>Eukaryota</taxon>
        <taxon>Fungi</taxon>
        <taxon>Dikarya</taxon>
        <taxon>Ascomycota</taxon>
        <taxon>Pezizomycotina</taxon>
        <taxon>Sordariomycetes</taxon>
        <taxon>Sordariomycetidae</taxon>
        <taxon>Sordariales</taxon>
        <taxon>Lasiosphaeriaceae</taxon>
        <taxon>Cercophora</taxon>
    </lineage>
</organism>